<organism evidence="1 2">
    <name type="scientific">Colwellia psychrerythraea</name>
    <name type="common">Vibrio psychroerythus</name>
    <dbReference type="NCBI Taxonomy" id="28229"/>
    <lineage>
        <taxon>Bacteria</taxon>
        <taxon>Pseudomonadati</taxon>
        <taxon>Pseudomonadota</taxon>
        <taxon>Gammaproteobacteria</taxon>
        <taxon>Alteromonadales</taxon>
        <taxon>Colwelliaceae</taxon>
        <taxon>Colwellia</taxon>
    </lineage>
</organism>
<dbReference type="EMBL" id="JQEC01000045">
    <property type="protein sequence ID" value="KGJ90747.1"/>
    <property type="molecule type" value="Genomic_DNA"/>
</dbReference>
<gene>
    <name evidence="1" type="ORF">GAB14E_3553</name>
</gene>
<name>A0A099KLC5_COLPS</name>
<reference evidence="1 2" key="1">
    <citation type="submission" date="2014-08" db="EMBL/GenBank/DDBJ databases">
        <title>Genomic and Phenotypic Diversity of Colwellia psychrerythraea strains from Disparate Marine Basins.</title>
        <authorList>
            <person name="Techtmann S.M."/>
            <person name="Stelling S.C."/>
            <person name="Utturkar S.M."/>
            <person name="Alshibli N."/>
            <person name="Harris A."/>
            <person name="Brown S.D."/>
            <person name="Hazen T.C."/>
        </authorList>
    </citation>
    <scope>NUCLEOTIDE SEQUENCE [LARGE SCALE GENOMIC DNA]</scope>
    <source>
        <strain evidence="1 2">GAB14E</strain>
    </source>
</reference>
<dbReference type="OrthoDB" id="6113844at2"/>
<protein>
    <submittedName>
        <fullName evidence="1">Uncharacterized protein</fullName>
    </submittedName>
</protein>
<sequence>MQHHSLIQQLAFGRDLSQSTHQGYSLDELTILKQELFFYEPLFTFLSVMGKNHGGLLDNPNFLVYRPELDFFKLKKVRDSLFEKQDLDGKREACFLLEANKGIYYILMYFGSKIGEKNIDAKVCIYNEHDHSFKVTEWDLYDYLTERCISDKSKLSEPQTGRLMANPTVPFIPPLTANEIAKIKQRFLSQIVQGAYPIENLAVVGYSEHEISILEAAYDFDAQGDLRDFLRVIGRDHGGMCYDRAYMDTILNQLLSRDYCRDNLLDFEGEHLLDGAFVLFAIDTDYYFLPTRSNDQNTIYCASENNEKVKSTDQTLIEDLQAQFNLRLKNGLVQHHKAKQIRRIF</sequence>
<evidence type="ECO:0000313" key="1">
    <source>
        <dbReference type="EMBL" id="KGJ90747.1"/>
    </source>
</evidence>
<proteinExistence type="predicted"/>
<dbReference type="PATRIC" id="fig|28229.3.peg.3472"/>
<dbReference type="RefSeq" id="WP_033083449.1">
    <property type="nucleotide sequence ID" value="NZ_JQEC01000045.1"/>
</dbReference>
<evidence type="ECO:0000313" key="2">
    <source>
        <dbReference type="Proteomes" id="UP000029868"/>
    </source>
</evidence>
<dbReference type="AlphaFoldDB" id="A0A099KLC5"/>
<dbReference type="Proteomes" id="UP000029868">
    <property type="component" value="Unassembled WGS sequence"/>
</dbReference>
<accession>A0A099KLC5</accession>
<comment type="caution">
    <text evidence="1">The sequence shown here is derived from an EMBL/GenBank/DDBJ whole genome shotgun (WGS) entry which is preliminary data.</text>
</comment>